<organism evidence="1 2">
    <name type="scientific">Pseudarthrobacter defluvii</name>
    <dbReference type="NCBI Taxonomy" id="410837"/>
    <lineage>
        <taxon>Bacteria</taxon>
        <taxon>Bacillati</taxon>
        <taxon>Actinomycetota</taxon>
        <taxon>Actinomycetes</taxon>
        <taxon>Micrococcales</taxon>
        <taxon>Micrococcaceae</taxon>
        <taxon>Pseudarthrobacter</taxon>
    </lineage>
</organism>
<sequence>MENIRNQEDHEAVRNGRKLWADMLDSTSYPSDGDCHALVAHLQFPGIRDRLIADIPGLDESMQDILFAQNRRRTKMVTH</sequence>
<dbReference type="RefSeq" id="WP_307493221.1">
    <property type="nucleotide sequence ID" value="NZ_JAUSSY010000020.1"/>
</dbReference>
<evidence type="ECO:0000313" key="2">
    <source>
        <dbReference type="Proteomes" id="UP001226389"/>
    </source>
</evidence>
<proteinExistence type="predicted"/>
<gene>
    <name evidence="1" type="ORF">J2T22_004097</name>
</gene>
<keyword evidence="2" id="KW-1185">Reference proteome</keyword>
<comment type="caution">
    <text evidence="1">The sequence shown here is derived from an EMBL/GenBank/DDBJ whole genome shotgun (WGS) entry which is preliminary data.</text>
</comment>
<accession>A0ABT9UMK9</accession>
<dbReference type="EMBL" id="JAUSSY010000020">
    <property type="protein sequence ID" value="MDQ0120887.1"/>
    <property type="molecule type" value="Genomic_DNA"/>
</dbReference>
<evidence type="ECO:0000313" key="1">
    <source>
        <dbReference type="EMBL" id="MDQ0120887.1"/>
    </source>
</evidence>
<protein>
    <submittedName>
        <fullName evidence="1">Uncharacterized protein</fullName>
    </submittedName>
</protein>
<reference evidence="1 2" key="1">
    <citation type="submission" date="2023-07" db="EMBL/GenBank/DDBJ databases">
        <title>Sorghum-associated microbial communities from plants grown in Nebraska, USA.</title>
        <authorList>
            <person name="Schachtman D."/>
        </authorList>
    </citation>
    <scope>NUCLEOTIDE SEQUENCE [LARGE SCALE GENOMIC DNA]</scope>
    <source>
        <strain evidence="1 2">DS994</strain>
    </source>
</reference>
<name>A0ABT9UMK9_9MICC</name>
<dbReference type="Proteomes" id="UP001226389">
    <property type="component" value="Unassembled WGS sequence"/>
</dbReference>